<organism evidence="2 3">
    <name type="scientific">Daphnia pulex</name>
    <name type="common">Water flea</name>
    <dbReference type="NCBI Taxonomy" id="6669"/>
    <lineage>
        <taxon>Eukaryota</taxon>
        <taxon>Metazoa</taxon>
        <taxon>Ecdysozoa</taxon>
        <taxon>Arthropoda</taxon>
        <taxon>Crustacea</taxon>
        <taxon>Branchiopoda</taxon>
        <taxon>Diplostraca</taxon>
        <taxon>Cladocera</taxon>
        <taxon>Anomopoda</taxon>
        <taxon>Daphniidae</taxon>
        <taxon>Daphnia</taxon>
    </lineage>
</organism>
<feature type="region of interest" description="Disordered" evidence="1">
    <location>
        <begin position="384"/>
        <end position="418"/>
    </location>
</feature>
<name>E9G7N5_DAPPU</name>
<dbReference type="HOGENOM" id="CLU_657667_0_0_1"/>
<dbReference type="EMBL" id="GL732534">
    <property type="protein sequence ID" value="EFX84506.1"/>
    <property type="molecule type" value="Genomic_DNA"/>
</dbReference>
<reference evidence="2 3" key="1">
    <citation type="journal article" date="2011" name="Science">
        <title>The ecoresponsive genome of Daphnia pulex.</title>
        <authorList>
            <person name="Colbourne J.K."/>
            <person name="Pfrender M.E."/>
            <person name="Gilbert D."/>
            <person name="Thomas W.K."/>
            <person name="Tucker A."/>
            <person name="Oakley T.H."/>
            <person name="Tokishita S."/>
            <person name="Aerts A."/>
            <person name="Arnold G.J."/>
            <person name="Basu M.K."/>
            <person name="Bauer D.J."/>
            <person name="Caceres C.E."/>
            <person name="Carmel L."/>
            <person name="Casola C."/>
            <person name="Choi J.H."/>
            <person name="Detter J.C."/>
            <person name="Dong Q."/>
            <person name="Dusheyko S."/>
            <person name="Eads B.D."/>
            <person name="Frohlich T."/>
            <person name="Geiler-Samerotte K.A."/>
            <person name="Gerlach D."/>
            <person name="Hatcher P."/>
            <person name="Jogdeo S."/>
            <person name="Krijgsveld J."/>
            <person name="Kriventseva E.V."/>
            <person name="Kultz D."/>
            <person name="Laforsch C."/>
            <person name="Lindquist E."/>
            <person name="Lopez J."/>
            <person name="Manak J.R."/>
            <person name="Muller J."/>
            <person name="Pangilinan J."/>
            <person name="Patwardhan R.P."/>
            <person name="Pitluck S."/>
            <person name="Pritham E.J."/>
            <person name="Rechtsteiner A."/>
            <person name="Rho M."/>
            <person name="Rogozin I.B."/>
            <person name="Sakarya O."/>
            <person name="Salamov A."/>
            <person name="Schaack S."/>
            <person name="Shapiro H."/>
            <person name="Shiga Y."/>
            <person name="Skalitzky C."/>
            <person name="Smith Z."/>
            <person name="Souvorov A."/>
            <person name="Sung W."/>
            <person name="Tang Z."/>
            <person name="Tsuchiya D."/>
            <person name="Tu H."/>
            <person name="Vos H."/>
            <person name="Wang M."/>
            <person name="Wolf Y.I."/>
            <person name="Yamagata H."/>
            <person name="Yamada T."/>
            <person name="Ye Y."/>
            <person name="Shaw J.R."/>
            <person name="Andrews J."/>
            <person name="Crease T.J."/>
            <person name="Tang H."/>
            <person name="Lucas S.M."/>
            <person name="Robertson H.M."/>
            <person name="Bork P."/>
            <person name="Koonin E.V."/>
            <person name="Zdobnov E.M."/>
            <person name="Grigoriev I.V."/>
            <person name="Lynch M."/>
            <person name="Boore J.L."/>
        </authorList>
    </citation>
    <scope>NUCLEOTIDE SEQUENCE [LARGE SCALE GENOMIC DNA]</scope>
</reference>
<gene>
    <name evidence="2" type="ORF">DAPPUDRAFT_314839</name>
</gene>
<evidence type="ECO:0000313" key="3">
    <source>
        <dbReference type="Proteomes" id="UP000000305"/>
    </source>
</evidence>
<evidence type="ECO:0000313" key="2">
    <source>
        <dbReference type="EMBL" id="EFX84506.1"/>
    </source>
</evidence>
<dbReference type="InParanoid" id="E9G7N5"/>
<dbReference type="AlphaFoldDB" id="E9G7N5"/>
<accession>E9G7N5</accession>
<feature type="region of interest" description="Disordered" evidence="1">
    <location>
        <begin position="319"/>
        <end position="339"/>
    </location>
</feature>
<dbReference type="Proteomes" id="UP000000305">
    <property type="component" value="Unassembled WGS sequence"/>
</dbReference>
<proteinExistence type="predicted"/>
<protein>
    <submittedName>
        <fullName evidence="2">Uncharacterized protein</fullName>
    </submittedName>
</protein>
<dbReference type="KEGG" id="dpx:DAPPUDRAFT_314839"/>
<feature type="compositionally biased region" description="Basic and acidic residues" evidence="1">
    <location>
        <begin position="319"/>
        <end position="336"/>
    </location>
</feature>
<sequence>MRIGNHQDGKTIKLNRITKKSFPLYRIVDQPHLDFEIGHLKEKPLTLLDIGKTTAIKHHIVTNGATIVLPSYKTPFAHRPLLKKKIFEMEAGKIIERSTSAFRSPLLIVDSASVTFVTKMKDENENSELNDTNALVGAVRGAENELQNCESSEGNSASEASCSQLNQTPNVGDIHSIFEDFTDIGEKYKGIIQAYQAALKGITQKSKVLSDTKLNESNILRKEIEVLKAEEKAALDEKKELITFSYFGIPYFKDAAYNTPPLNDDALKAKELGFRNISLLVNNNPISKLDERLICQGLKEQGINMESTTPLCNVKDKLEKQPVDSTTEERKKEFQSKHHRNLMNSDRSTFFAHEDYAKLEGVLTQFVNSNDNIADLNDQSMLKETSEAAAGPNEAIESVAATPPSNKFKKNSEILTDF</sequence>
<dbReference type="OrthoDB" id="425619at2759"/>
<keyword evidence="3" id="KW-1185">Reference proteome</keyword>
<evidence type="ECO:0000256" key="1">
    <source>
        <dbReference type="SAM" id="MobiDB-lite"/>
    </source>
</evidence>